<feature type="non-terminal residue" evidence="1">
    <location>
        <position position="1"/>
    </location>
</feature>
<reference evidence="1" key="1">
    <citation type="submission" date="2022-08" db="EMBL/GenBank/DDBJ databases">
        <authorList>
            <person name="Gutierrez-Valencia J."/>
        </authorList>
    </citation>
    <scope>NUCLEOTIDE SEQUENCE</scope>
</reference>
<comment type="caution">
    <text evidence="1">The sequence shown here is derived from an EMBL/GenBank/DDBJ whole genome shotgun (WGS) entry which is preliminary data.</text>
</comment>
<accession>A0AAV0LBZ5</accession>
<dbReference type="EMBL" id="CAMGYJ010000006">
    <property type="protein sequence ID" value="CAI0431826.1"/>
    <property type="molecule type" value="Genomic_DNA"/>
</dbReference>
<dbReference type="Proteomes" id="UP001154282">
    <property type="component" value="Unassembled WGS sequence"/>
</dbReference>
<evidence type="ECO:0000313" key="2">
    <source>
        <dbReference type="Proteomes" id="UP001154282"/>
    </source>
</evidence>
<organism evidence="1 2">
    <name type="scientific">Linum tenue</name>
    <dbReference type="NCBI Taxonomy" id="586396"/>
    <lineage>
        <taxon>Eukaryota</taxon>
        <taxon>Viridiplantae</taxon>
        <taxon>Streptophyta</taxon>
        <taxon>Embryophyta</taxon>
        <taxon>Tracheophyta</taxon>
        <taxon>Spermatophyta</taxon>
        <taxon>Magnoliopsida</taxon>
        <taxon>eudicotyledons</taxon>
        <taxon>Gunneridae</taxon>
        <taxon>Pentapetalae</taxon>
        <taxon>rosids</taxon>
        <taxon>fabids</taxon>
        <taxon>Malpighiales</taxon>
        <taxon>Linaceae</taxon>
        <taxon>Linum</taxon>
    </lineage>
</organism>
<gene>
    <name evidence="1" type="ORF">LITE_LOCUS23171</name>
</gene>
<proteinExistence type="predicted"/>
<dbReference type="AlphaFoldDB" id="A0AAV0LBZ5"/>
<name>A0AAV0LBZ5_9ROSI</name>
<evidence type="ECO:0000313" key="1">
    <source>
        <dbReference type="EMBL" id="CAI0431826.1"/>
    </source>
</evidence>
<sequence>SKKGIESPFLPSSWSPLLPLSSRRFPNRRWFTNYLRQRYARSTMKVPIHSASAWIYGRVERW</sequence>
<protein>
    <submittedName>
        <fullName evidence="1">Uncharacterized protein</fullName>
    </submittedName>
</protein>
<keyword evidence="2" id="KW-1185">Reference proteome</keyword>